<comment type="caution">
    <text evidence="8">Lacks conserved residue(s) required for the propagation of feature annotation.</text>
</comment>
<evidence type="ECO:0000256" key="3">
    <source>
        <dbReference type="ARBA" id="ARBA00022723"/>
    </source>
</evidence>
<dbReference type="CDD" id="cd10951">
    <property type="entry name" value="CE4_ClCDA_like"/>
    <property type="match status" value="1"/>
</dbReference>
<evidence type="ECO:0000256" key="5">
    <source>
        <dbReference type="ARBA" id="ARBA00022801"/>
    </source>
</evidence>
<dbReference type="Gene3D" id="3.30.60.10">
    <property type="entry name" value="Endochitinase-like"/>
    <property type="match status" value="2"/>
</dbReference>
<keyword evidence="3" id="KW-0479">Metal-binding</keyword>
<feature type="domain" description="NodB homology" evidence="12">
    <location>
        <begin position="152"/>
        <end position="351"/>
    </location>
</feature>
<comment type="caution">
    <text evidence="13">The sequence shown here is derived from an EMBL/GenBank/DDBJ whole genome shotgun (WGS) entry which is preliminary data.</text>
</comment>
<name>A0AAN6REV9_9PLEO</name>
<dbReference type="GO" id="GO:0005975">
    <property type="term" value="P:carbohydrate metabolic process"/>
    <property type="evidence" value="ECO:0007669"/>
    <property type="project" value="InterPro"/>
</dbReference>
<dbReference type="GO" id="GO:0016810">
    <property type="term" value="F:hydrolase activity, acting on carbon-nitrogen (but not peptide) bonds"/>
    <property type="evidence" value="ECO:0007669"/>
    <property type="project" value="InterPro"/>
</dbReference>
<dbReference type="InterPro" id="IPR036861">
    <property type="entry name" value="Endochitinase-like_sf"/>
</dbReference>
<dbReference type="SUPFAM" id="SSF88713">
    <property type="entry name" value="Glycoside hydrolase/deacetylase"/>
    <property type="match status" value="1"/>
</dbReference>
<keyword evidence="5" id="KW-0378">Hydrolase</keyword>
<proteinExistence type="predicted"/>
<feature type="signal peptide" evidence="10">
    <location>
        <begin position="1"/>
        <end position="20"/>
    </location>
</feature>
<evidence type="ECO:0000256" key="1">
    <source>
        <dbReference type="ARBA" id="ARBA00001941"/>
    </source>
</evidence>
<keyword evidence="14" id="KW-1185">Reference proteome</keyword>
<dbReference type="PROSITE" id="PS00026">
    <property type="entry name" value="CHIT_BIND_I_1"/>
    <property type="match status" value="1"/>
</dbReference>
<comment type="cofactor">
    <cofactor evidence="1">
        <name>Co(2+)</name>
        <dbReference type="ChEBI" id="CHEBI:48828"/>
    </cofactor>
</comment>
<protein>
    <recommendedName>
        <fullName evidence="15">Chitin deacetylase</fullName>
    </recommendedName>
</protein>
<feature type="disulfide bond" evidence="8">
    <location>
        <begin position="84"/>
        <end position="96"/>
    </location>
</feature>
<gene>
    <name evidence="13" type="ORF">GRF29_112g89409</name>
</gene>
<dbReference type="InterPro" id="IPR002509">
    <property type="entry name" value="NODB_dom"/>
</dbReference>
<keyword evidence="2 8" id="KW-0147">Chitin-binding</keyword>
<feature type="disulfide bond" evidence="8">
    <location>
        <begin position="398"/>
        <end position="412"/>
    </location>
</feature>
<dbReference type="PROSITE" id="PS51677">
    <property type="entry name" value="NODB"/>
    <property type="match status" value="1"/>
</dbReference>
<dbReference type="PROSITE" id="PS50941">
    <property type="entry name" value="CHIT_BIND_I_2"/>
    <property type="match status" value="2"/>
</dbReference>
<dbReference type="PANTHER" id="PTHR46471">
    <property type="entry name" value="CHITIN DEACETYLASE"/>
    <property type="match status" value="1"/>
</dbReference>
<organism evidence="13 14">
    <name type="scientific">Pseudopithomyces chartarum</name>
    <dbReference type="NCBI Taxonomy" id="1892770"/>
    <lineage>
        <taxon>Eukaryota</taxon>
        <taxon>Fungi</taxon>
        <taxon>Dikarya</taxon>
        <taxon>Ascomycota</taxon>
        <taxon>Pezizomycotina</taxon>
        <taxon>Dothideomycetes</taxon>
        <taxon>Pleosporomycetidae</taxon>
        <taxon>Pleosporales</taxon>
        <taxon>Massarineae</taxon>
        <taxon>Didymosphaeriaceae</taxon>
        <taxon>Pseudopithomyces</taxon>
    </lineage>
</organism>
<dbReference type="CDD" id="cd00035">
    <property type="entry name" value="ChtBD1"/>
    <property type="match status" value="1"/>
</dbReference>
<keyword evidence="8" id="KW-1015">Disulfide bond</keyword>
<evidence type="ECO:0000256" key="10">
    <source>
        <dbReference type="SAM" id="SignalP"/>
    </source>
</evidence>
<dbReference type="AlphaFoldDB" id="A0AAN6REV9"/>
<reference evidence="13 14" key="1">
    <citation type="submission" date="2021-02" db="EMBL/GenBank/DDBJ databases">
        <title>Genome assembly of Pseudopithomyces chartarum.</title>
        <authorList>
            <person name="Jauregui R."/>
            <person name="Singh J."/>
            <person name="Voisey C."/>
        </authorList>
    </citation>
    <scope>NUCLEOTIDE SEQUENCE [LARGE SCALE GENOMIC DNA]</scope>
    <source>
        <strain evidence="13 14">AGR01</strain>
    </source>
</reference>
<accession>A0AAN6REV9</accession>
<keyword evidence="6" id="KW-0119">Carbohydrate metabolism</keyword>
<feature type="region of interest" description="Disordered" evidence="9">
    <location>
        <begin position="540"/>
        <end position="572"/>
    </location>
</feature>
<evidence type="ECO:0000313" key="14">
    <source>
        <dbReference type="Proteomes" id="UP001280581"/>
    </source>
</evidence>
<evidence type="ECO:0000259" key="12">
    <source>
        <dbReference type="PROSITE" id="PS51677"/>
    </source>
</evidence>
<dbReference type="Pfam" id="PF01522">
    <property type="entry name" value="Polysacc_deac_1"/>
    <property type="match status" value="1"/>
</dbReference>
<dbReference type="Gene3D" id="3.20.20.370">
    <property type="entry name" value="Glycoside hydrolase/deacetylase"/>
    <property type="match status" value="1"/>
</dbReference>
<evidence type="ECO:0000256" key="8">
    <source>
        <dbReference type="PROSITE-ProRule" id="PRU00261"/>
    </source>
</evidence>
<evidence type="ECO:0000256" key="7">
    <source>
        <dbReference type="ARBA" id="ARBA00023285"/>
    </source>
</evidence>
<dbReference type="GO" id="GO:0008061">
    <property type="term" value="F:chitin binding"/>
    <property type="evidence" value="ECO:0007669"/>
    <property type="project" value="UniProtKB-UniRule"/>
</dbReference>
<evidence type="ECO:0000313" key="13">
    <source>
        <dbReference type="EMBL" id="KAK3203061.1"/>
    </source>
</evidence>
<keyword evidence="7" id="KW-0170">Cobalt</keyword>
<feature type="domain" description="Chitin-binding type-1" evidence="11">
    <location>
        <begin position="379"/>
        <end position="425"/>
    </location>
</feature>
<evidence type="ECO:0008006" key="15">
    <source>
        <dbReference type="Google" id="ProtNLM"/>
    </source>
</evidence>
<feature type="domain" description="Chitin-binding type-1" evidence="11">
    <location>
        <begin position="74"/>
        <end position="118"/>
    </location>
</feature>
<evidence type="ECO:0000259" key="11">
    <source>
        <dbReference type="PROSITE" id="PS50941"/>
    </source>
</evidence>
<dbReference type="EMBL" id="WVTA01000011">
    <property type="protein sequence ID" value="KAK3203061.1"/>
    <property type="molecule type" value="Genomic_DNA"/>
</dbReference>
<keyword evidence="4 10" id="KW-0732">Signal</keyword>
<dbReference type="InterPro" id="IPR001002">
    <property type="entry name" value="Chitin-bd_1"/>
</dbReference>
<feature type="disulfide bond" evidence="8">
    <location>
        <begin position="89"/>
        <end position="103"/>
    </location>
</feature>
<evidence type="ECO:0000256" key="2">
    <source>
        <dbReference type="ARBA" id="ARBA00022669"/>
    </source>
</evidence>
<sequence length="589" mass="61961">MRFSTAALATVAAVVPIVSAHDSMLPKIRGLDMRDLKARNLMDNIRARAALLGSQDAHAHEKRGGVKPRQGGTDGQCGPGFGSCAAGYCCSGAGWCGNTGDYCYAPGCNYEFGPGCPDNKTPAGSDTSSVSRTQLGSTPYGGEGIYQCTVPGTVALTYDDGPFDNYTDHVLDLFKKYNAKGTFFITGNNINKGQIDTTPSHTATIKRMAADGHQIASHTWTHLDLSAISEKDRKAQMVKNEMAIRNIVGYFPTYMRPPYSSCTAASGCAKTMADLGYHIVYFDVDTDDYNQLEATQIQNAKDNFRGNITAGGASPQNNEWLSIAHDIHPQTAYNLTEYMLSTLTTLGYKAVTVGECLGDPKANCSNPPSSTPTKKVSTDGSCGSTSGFTCQGSSFGTCCSQYGWCGSSTDHCAAGCQTAFGTCTSGGAPTTSAAPTASAAPSKVSTDGTCGGAKGLTCKGSAFGNCCSQYGWCGSARNLCARDVGSETQLWPPFYALLLEAVPFASRWLTARMTPGNGAPVVSGSTPACAIIEATTWRETDTQGTAKKTAGGRCGPDGRRSRATGHWTGLDDMRSVEKLGRLKRSPAKD</sequence>
<dbReference type="SUPFAM" id="SSF57016">
    <property type="entry name" value="Plant lectins/antimicrobial peptides"/>
    <property type="match status" value="3"/>
</dbReference>
<dbReference type="InterPro" id="IPR018371">
    <property type="entry name" value="Chitin-binding_1_CS"/>
</dbReference>
<evidence type="ECO:0000256" key="9">
    <source>
        <dbReference type="SAM" id="MobiDB-lite"/>
    </source>
</evidence>
<dbReference type="InterPro" id="IPR011330">
    <property type="entry name" value="Glyco_hydro/deAcase_b/a-brl"/>
</dbReference>
<feature type="chain" id="PRO_5042863873" description="Chitin deacetylase" evidence="10">
    <location>
        <begin position="21"/>
        <end position="589"/>
    </location>
</feature>
<dbReference type="SMART" id="SM00270">
    <property type="entry name" value="ChtBD1"/>
    <property type="match status" value="3"/>
</dbReference>
<dbReference type="PANTHER" id="PTHR46471:SF4">
    <property type="entry name" value="CHITIN DEACETYLASE"/>
    <property type="match status" value="1"/>
</dbReference>
<dbReference type="Proteomes" id="UP001280581">
    <property type="component" value="Unassembled WGS sequence"/>
</dbReference>
<dbReference type="CDD" id="cd11618">
    <property type="entry name" value="ChtBD1_1"/>
    <property type="match status" value="1"/>
</dbReference>
<evidence type="ECO:0000256" key="6">
    <source>
        <dbReference type="ARBA" id="ARBA00023277"/>
    </source>
</evidence>
<dbReference type="GO" id="GO:0046872">
    <property type="term" value="F:metal ion binding"/>
    <property type="evidence" value="ECO:0007669"/>
    <property type="project" value="UniProtKB-KW"/>
</dbReference>
<evidence type="ECO:0000256" key="4">
    <source>
        <dbReference type="ARBA" id="ARBA00022729"/>
    </source>
</evidence>